<keyword evidence="2" id="KW-1185">Reference proteome</keyword>
<dbReference type="Proteomes" id="UP001062846">
    <property type="component" value="Chromosome 13"/>
</dbReference>
<accession>A0ACC0LAV3</accession>
<evidence type="ECO:0000313" key="2">
    <source>
        <dbReference type="Proteomes" id="UP001062846"/>
    </source>
</evidence>
<comment type="caution">
    <text evidence="1">The sequence shown here is derived from an EMBL/GenBank/DDBJ whole genome shotgun (WGS) entry which is preliminary data.</text>
</comment>
<name>A0ACC0LAV3_RHOML</name>
<organism evidence="1 2">
    <name type="scientific">Rhododendron molle</name>
    <name type="common">Chinese azalea</name>
    <name type="synonym">Azalea mollis</name>
    <dbReference type="NCBI Taxonomy" id="49168"/>
    <lineage>
        <taxon>Eukaryota</taxon>
        <taxon>Viridiplantae</taxon>
        <taxon>Streptophyta</taxon>
        <taxon>Embryophyta</taxon>
        <taxon>Tracheophyta</taxon>
        <taxon>Spermatophyta</taxon>
        <taxon>Magnoliopsida</taxon>
        <taxon>eudicotyledons</taxon>
        <taxon>Gunneridae</taxon>
        <taxon>Pentapetalae</taxon>
        <taxon>asterids</taxon>
        <taxon>Ericales</taxon>
        <taxon>Ericaceae</taxon>
        <taxon>Ericoideae</taxon>
        <taxon>Rhodoreae</taxon>
        <taxon>Rhododendron</taxon>
    </lineage>
</organism>
<sequence>MGRGKKKPNRPLTRNTATDHRGASASGSNPNQEQSKNDQDSSTVSESQAAVTARADGNPPLPQGTVTDHGGAAPRDDNPDQKQSKIDQLELIDAECRAAIAAHEGGNHVEALRLMDETCLRYDSCSHVHANRCQLHALEASRIGASDPALSREHLRSAVESARRAVSLSPSQEEFGTLYAEALYRLSCDIEGFDEVMRDCERGLLVEDPLQHCRDASLSFMVTVFKKKTDSQNCRSESENVKIGKLRTYWNAMSDERKMELIELRIGDLRGYCRSLCKDGLAEMYFLEGLDYAEKNKSWKFWACYYCDEKFQDFESRLDHIEREHDEEIGQDLQMKPFLFAEIDADSGRSEVYDNLLANGTFYRTDMERIVFTGDSSCPWDDRLLRVEVEDASTSACSISDAEVAVPHPPDIDAFTQWLFEVRTTSNAGDIAVGWTLVQDQMKREGMEVPLRFEKEFALIQSLRKKQRELMVQCRSLRVIQIICAHELWKRVQDGKHVRKGYKSLMTKKLEEKYAEEDSTSPTRKSELEAIIGVVKEANKTRHLKDIVSEFEDQEDASIRMAIQMKMEQPLQELCRNEAQITMSSGTLWRLLVIYKQSSLDYRGIMLDLMPNFIQAQLEALVNEEEKQKPDAGVEALFSKVSLDSKENTSKGNTHPHDSFWSI</sequence>
<dbReference type="EMBL" id="CM046400">
    <property type="protein sequence ID" value="KAI8525482.1"/>
    <property type="molecule type" value="Genomic_DNA"/>
</dbReference>
<gene>
    <name evidence="1" type="ORF">RHMOL_Rhmol13G0233300</name>
</gene>
<reference evidence="1" key="1">
    <citation type="submission" date="2022-02" db="EMBL/GenBank/DDBJ databases">
        <title>Plant Genome Project.</title>
        <authorList>
            <person name="Zhang R.-G."/>
        </authorList>
    </citation>
    <scope>NUCLEOTIDE SEQUENCE</scope>
    <source>
        <strain evidence="1">AT1</strain>
    </source>
</reference>
<proteinExistence type="predicted"/>
<evidence type="ECO:0000313" key="1">
    <source>
        <dbReference type="EMBL" id="KAI8525482.1"/>
    </source>
</evidence>
<protein>
    <submittedName>
        <fullName evidence="1">Uncharacterized protein</fullName>
    </submittedName>
</protein>